<reference evidence="1 2" key="1">
    <citation type="submission" date="2024-01" db="EMBL/GenBank/DDBJ databases">
        <title>A draft genome for the cacao thread blight pathogen Marasmiellus scandens.</title>
        <authorList>
            <person name="Baruah I.K."/>
            <person name="Leung J."/>
            <person name="Bukari Y."/>
            <person name="Amoako-Attah I."/>
            <person name="Meinhardt L.W."/>
            <person name="Bailey B.A."/>
            <person name="Cohen S.P."/>
        </authorList>
    </citation>
    <scope>NUCLEOTIDE SEQUENCE [LARGE SCALE GENOMIC DNA]</scope>
    <source>
        <strain evidence="1 2">GH-19</strain>
    </source>
</reference>
<proteinExistence type="predicted"/>
<keyword evidence="2" id="KW-1185">Reference proteome</keyword>
<accession>A0ABR1K3E4</accession>
<evidence type="ECO:0000313" key="1">
    <source>
        <dbReference type="EMBL" id="KAK7472080.1"/>
    </source>
</evidence>
<sequence>MSQSAETVLAASNYRKRNSSYGFPLGLLEIDHTLALVPHHPRIRSTPPGELYLTYSYPHDFQPRSLSPGNPTTGVTGGRIHQRTLFKMSKSSRRMDDVIHVVQRRELYS</sequence>
<organism evidence="1 2">
    <name type="scientific">Marasmiellus scandens</name>
    <dbReference type="NCBI Taxonomy" id="2682957"/>
    <lineage>
        <taxon>Eukaryota</taxon>
        <taxon>Fungi</taxon>
        <taxon>Dikarya</taxon>
        <taxon>Basidiomycota</taxon>
        <taxon>Agaricomycotina</taxon>
        <taxon>Agaricomycetes</taxon>
        <taxon>Agaricomycetidae</taxon>
        <taxon>Agaricales</taxon>
        <taxon>Marasmiineae</taxon>
        <taxon>Omphalotaceae</taxon>
        <taxon>Marasmiellus</taxon>
    </lineage>
</organism>
<comment type="caution">
    <text evidence="1">The sequence shown here is derived from an EMBL/GenBank/DDBJ whole genome shotgun (WGS) entry which is preliminary data.</text>
</comment>
<evidence type="ECO:0000313" key="2">
    <source>
        <dbReference type="Proteomes" id="UP001498398"/>
    </source>
</evidence>
<dbReference type="EMBL" id="JBANRG010000001">
    <property type="protein sequence ID" value="KAK7472080.1"/>
    <property type="molecule type" value="Genomic_DNA"/>
</dbReference>
<gene>
    <name evidence="1" type="ORF">VKT23_000199</name>
</gene>
<name>A0ABR1K3E4_9AGAR</name>
<dbReference type="Proteomes" id="UP001498398">
    <property type="component" value="Unassembled WGS sequence"/>
</dbReference>
<protein>
    <submittedName>
        <fullName evidence="1">Uncharacterized protein</fullName>
    </submittedName>
</protein>